<accession>A0ABQ1UAI5</accession>
<comment type="caution">
    <text evidence="1">The sequence shown here is derived from an EMBL/GenBank/DDBJ whole genome shotgun (WGS) entry which is preliminary data.</text>
</comment>
<sequence>MEEAPIPFAAIACNLDFDILAAAFPLLEAGQVEALEWSFDTLFRAGQVPDWFSELLSAYSQQGRLIGHGVFFSLLSGKWTPQQQQWLQHLQQLSAQFRFDHITEHFGFFTGENFHYGAPLPIPYTQASLRIGQDRLSRIYEACQCPVGLENLAFAYTPDEVKRHGEFLNKLLEPVNGFVILDLHNLYCQLHNFAVSYEELIELYPLERVREIHISGGSWEESEQAPQGKVRRDTHDEAVPEAVFELLARTLPRCPNLKYVVLEQLGNGLKTESSRTQFRHDFLRMEALVQKHRASLLGHPEHLFRPPQPLQLGEVIEDQSLHEQQRQLSRILETAASVEEAQRRLHASVLVGTDWQMEQWEPHMLETAIHLAQKWKQ</sequence>
<dbReference type="Pfam" id="PF05114">
    <property type="entry name" value="MbnB_TglH_ChrH"/>
    <property type="match status" value="1"/>
</dbReference>
<protein>
    <recommendedName>
        <fullName evidence="3">DUF692 family protein</fullName>
    </recommendedName>
</protein>
<organism evidence="1 2">
    <name type="scientific">Hymenobacter cavernae</name>
    <dbReference type="NCBI Taxonomy" id="2044852"/>
    <lineage>
        <taxon>Bacteria</taxon>
        <taxon>Pseudomonadati</taxon>
        <taxon>Bacteroidota</taxon>
        <taxon>Cytophagia</taxon>
        <taxon>Cytophagales</taxon>
        <taxon>Hymenobacteraceae</taxon>
        <taxon>Hymenobacter</taxon>
    </lineage>
</organism>
<dbReference type="PANTHER" id="PTHR42194">
    <property type="entry name" value="UPF0276 PROTEIN HI_1600"/>
    <property type="match status" value="1"/>
</dbReference>
<dbReference type="Proteomes" id="UP000632273">
    <property type="component" value="Unassembled WGS sequence"/>
</dbReference>
<evidence type="ECO:0000313" key="2">
    <source>
        <dbReference type="Proteomes" id="UP000632273"/>
    </source>
</evidence>
<evidence type="ECO:0008006" key="3">
    <source>
        <dbReference type="Google" id="ProtNLM"/>
    </source>
</evidence>
<gene>
    <name evidence="1" type="ORF">GCM10011383_25460</name>
</gene>
<dbReference type="Gene3D" id="3.20.20.150">
    <property type="entry name" value="Divalent-metal-dependent TIM barrel enzymes"/>
    <property type="match status" value="1"/>
</dbReference>
<dbReference type="InterPro" id="IPR007801">
    <property type="entry name" value="MbnB/TglH/ChrH"/>
</dbReference>
<reference evidence="2" key="1">
    <citation type="journal article" date="2019" name="Int. J. Syst. Evol. Microbiol.">
        <title>The Global Catalogue of Microorganisms (GCM) 10K type strain sequencing project: providing services to taxonomists for standard genome sequencing and annotation.</title>
        <authorList>
            <consortium name="The Broad Institute Genomics Platform"/>
            <consortium name="The Broad Institute Genome Sequencing Center for Infectious Disease"/>
            <person name="Wu L."/>
            <person name="Ma J."/>
        </authorList>
    </citation>
    <scope>NUCLEOTIDE SEQUENCE [LARGE SCALE GENOMIC DNA]</scope>
    <source>
        <strain evidence="2">CGMCC 1.15197</strain>
    </source>
</reference>
<evidence type="ECO:0000313" key="1">
    <source>
        <dbReference type="EMBL" id="GGF13189.1"/>
    </source>
</evidence>
<dbReference type="PANTHER" id="PTHR42194:SF1">
    <property type="entry name" value="UPF0276 PROTEIN HI_1600"/>
    <property type="match status" value="1"/>
</dbReference>
<proteinExistence type="predicted"/>
<name>A0ABQ1UAI5_9BACT</name>
<keyword evidence="2" id="KW-1185">Reference proteome</keyword>
<dbReference type="EMBL" id="BMHT01000004">
    <property type="protein sequence ID" value="GGF13189.1"/>
    <property type="molecule type" value="Genomic_DNA"/>
</dbReference>